<keyword evidence="8" id="KW-1185">Reference proteome</keyword>
<dbReference type="PANTHER" id="PTHR10758:SF2">
    <property type="entry name" value="26S PROTEASOME NON-ATPASE REGULATORY SUBUNIT 3"/>
    <property type="match status" value="1"/>
</dbReference>
<dbReference type="InterPro" id="IPR002938">
    <property type="entry name" value="FAD-bd"/>
</dbReference>
<dbReference type="GO" id="GO:0071949">
    <property type="term" value="F:FAD binding"/>
    <property type="evidence" value="ECO:0007669"/>
    <property type="project" value="InterPro"/>
</dbReference>
<proteinExistence type="inferred from homology"/>
<dbReference type="Gene3D" id="3.50.50.60">
    <property type="entry name" value="FAD/NAD(P)-binding domain"/>
    <property type="match status" value="1"/>
</dbReference>
<dbReference type="InterPro" id="IPR013586">
    <property type="entry name" value="PSMD3_C"/>
</dbReference>
<dbReference type="InterPro" id="IPR036390">
    <property type="entry name" value="WH_DNA-bd_sf"/>
</dbReference>
<comment type="function">
    <text evidence="3">Acts as a regulatory subunit of the 26 proteasome which is involved in the ATP-dependent degradation of ubiquitinated proteins.</text>
</comment>
<protein>
    <recommendedName>
        <fullName evidence="6">PCI domain-containing protein</fullName>
    </recommendedName>
</protein>
<reference evidence="8" key="1">
    <citation type="journal article" date="2020" name="Genome Biol.">
        <title>Gamete binning: chromosome-level and haplotype-resolved genome assembly enabled by high-throughput single-cell sequencing of gamete genomes.</title>
        <authorList>
            <person name="Campoy J.A."/>
            <person name="Sun H."/>
            <person name="Goel M."/>
            <person name="Jiao W.-B."/>
            <person name="Folz-Donahue K."/>
            <person name="Wang N."/>
            <person name="Rubio M."/>
            <person name="Liu C."/>
            <person name="Kukat C."/>
            <person name="Ruiz D."/>
            <person name="Huettel B."/>
            <person name="Schneeberger K."/>
        </authorList>
    </citation>
    <scope>NUCLEOTIDE SEQUENCE [LARGE SCALE GENOMIC DNA]</scope>
    <source>
        <strain evidence="8">cv. Rojo Pasion</strain>
    </source>
</reference>
<dbReference type="Gene3D" id="1.25.40.570">
    <property type="match status" value="1"/>
</dbReference>
<dbReference type="Pfam" id="PF08375">
    <property type="entry name" value="Rpn3_C"/>
    <property type="match status" value="1"/>
</dbReference>
<dbReference type="InterPro" id="IPR000717">
    <property type="entry name" value="PCI_dom"/>
</dbReference>
<evidence type="ECO:0000259" key="6">
    <source>
        <dbReference type="PROSITE" id="PS50250"/>
    </source>
</evidence>
<dbReference type="SMART" id="SM00088">
    <property type="entry name" value="PINT"/>
    <property type="match status" value="1"/>
</dbReference>
<gene>
    <name evidence="7" type="ORF">ORAREDHAP_LOCUS50338</name>
</gene>
<comment type="similarity">
    <text evidence="1">Belongs to the proteasome subunit S3 family.</text>
</comment>
<feature type="compositionally biased region" description="Basic and acidic residues" evidence="5">
    <location>
        <begin position="747"/>
        <end position="772"/>
    </location>
</feature>
<evidence type="ECO:0000256" key="3">
    <source>
        <dbReference type="ARBA" id="ARBA00057191"/>
    </source>
</evidence>
<dbReference type="Pfam" id="PF01494">
    <property type="entry name" value="FAD_binding_3"/>
    <property type="match status" value="1"/>
</dbReference>
<accession>A0A6J5Y9X0</accession>
<dbReference type="PANTHER" id="PTHR10758">
    <property type="entry name" value="26S PROTEASOME NON-ATPASE REGULATORY SUBUNIT 3/COP9 SIGNALOSOME COMPLEX SUBUNIT 3"/>
    <property type="match status" value="1"/>
</dbReference>
<dbReference type="SMART" id="SM00753">
    <property type="entry name" value="PAM"/>
    <property type="match status" value="1"/>
</dbReference>
<evidence type="ECO:0000313" key="7">
    <source>
        <dbReference type="EMBL" id="CAB4321213.1"/>
    </source>
</evidence>
<dbReference type="EMBL" id="CAEKKB010000008">
    <property type="protein sequence ID" value="CAB4321213.1"/>
    <property type="molecule type" value="Genomic_DNA"/>
</dbReference>
<dbReference type="GO" id="GO:0006511">
    <property type="term" value="P:ubiquitin-dependent protein catabolic process"/>
    <property type="evidence" value="ECO:0007669"/>
    <property type="project" value="TreeGrafter"/>
</dbReference>
<dbReference type="SUPFAM" id="SSF51905">
    <property type="entry name" value="FAD/NAD(P)-binding domain"/>
    <property type="match status" value="1"/>
</dbReference>
<dbReference type="GO" id="GO:0042176">
    <property type="term" value="P:regulation of protein catabolic process"/>
    <property type="evidence" value="ECO:0007669"/>
    <property type="project" value="InterPro"/>
</dbReference>
<comment type="subunit">
    <text evidence="4">Component of the 19S regulatory particle (RP/PA700) lid subcomplex of the 26S proteasome. The 26S proteasome is composed of a core protease (CP), known as the 20S proteasome, capped at one or both ends by the 19S regulatory particle (RP/PA700). The RP/PA700 complex is composed of at least 17 different subunits in two subcomplexes, the base and the lid, which form the portions proximal and distal to the 20S proteolytic core, respectively. Interacts with UCH1 and UCH2.</text>
</comment>
<keyword evidence="2" id="KW-0647">Proteasome</keyword>
<dbReference type="GO" id="GO:0030234">
    <property type="term" value="F:enzyme regulator activity"/>
    <property type="evidence" value="ECO:0007669"/>
    <property type="project" value="InterPro"/>
</dbReference>
<feature type="region of interest" description="Disordered" evidence="5">
    <location>
        <begin position="743"/>
        <end position="779"/>
    </location>
</feature>
<evidence type="ECO:0000256" key="1">
    <source>
        <dbReference type="ARBA" id="ARBA00007912"/>
    </source>
</evidence>
<dbReference type="InterPro" id="IPR057985">
    <property type="entry name" value="TPR_PSMD3_N"/>
</dbReference>
<dbReference type="FunFam" id="1.25.40.570:FF:000017">
    <property type="entry name" value="26S proteasome non-ATPase regulatory subunit 3"/>
    <property type="match status" value="1"/>
</dbReference>
<dbReference type="InterPro" id="IPR036188">
    <property type="entry name" value="FAD/NAD-bd_sf"/>
</dbReference>
<dbReference type="GO" id="GO:0008541">
    <property type="term" value="C:proteasome regulatory particle, lid subcomplex"/>
    <property type="evidence" value="ECO:0007669"/>
    <property type="project" value="TreeGrafter"/>
</dbReference>
<dbReference type="PROSITE" id="PS50250">
    <property type="entry name" value="PCI"/>
    <property type="match status" value="1"/>
</dbReference>
<dbReference type="OrthoDB" id="1713558at2759"/>
<feature type="domain" description="PCI" evidence="6">
    <location>
        <begin position="531"/>
        <end position="712"/>
    </location>
</feature>
<evidence type="ECO:0000313" key="8">
    <source>
        <dbReference type="Proteomes" id="UP000507245"/>
    </source>
</evidence>
<dbReference type="Pfam" id="PF01399">
    <property type="entry name" value="PCI"/>
    <property type="match status" value="1"/>
</dbReference>
<dbReference type="AlphaFoldDB" id="A0A6J5Y9X0"/>
<dbReference type="SUPFAM" id="SSF46785">
    <property type="entry name" value="Winged helix' DNA-binding domain"/>
    <property type="match status" value="1"/>
</dbReference>
<dbReference type="InterPro" id="IPR050756">
    <property type="entry name" value="CSN3"/>
</dbReference>
<organism evidence="7 8">
    <name type="scientific">Prunus armeniaca</name>
    <name type="common">Apricot</name>
    <name type="synonym">Armeniaca vulgaris</name>
    <dbReference type="NCBI Taxonomy" id="36596"/>
    <lineage>
        <taxon>Eukaryota</taxon>
        <taxon>Viridiplantae</taxon>
        <taxon>Streptophyta</taxon>
        <taxon>Embryophyta</taxon>
        <taxon>Tracheophyta</taxon>
        <taxon>Spermatophyta</taxon>
        <taxon>Magnoliopsida</taxon>
        <taxon>eudicotyledons</taxon>
        <taxon>Gunneridae</taxon>
        <taxon>Pentapetalae</taxon>
        <taxon>rosids</taxon>
        <taxon>fabids</taxon>
        <taxon>Rosales</taxon>
        <taxon>Rosaceae</taxon>
        <taxon>Amygdaloideae</taxon>
        <taxon>Amygdaleae</taxon>
        <taxon>Prunus</taxon>
    </lineage>
</organism>
<evidence type="ECO:0000256" key="5">
    <source>
        <dbReference type="SAM" id="MobiDB-lite"/>
    </source>
</evidence>
<dbReference type="Proteomes" id="UP000507245">
    <property type="component" value="Unassembled WGS sequence"/>
</dbReference>
<evidence type="ECO:0000256" key="4">
    <source>
        <dbReference type="ARBA" id="ARBA00065984"/>
    </source>
</evidence>
<sequence length="779" mass="87736">MEVEAEAQVVIVGAGIAGLATSLGLHSGHHEFRCVKRNFLLEVLANELPSGTIRFSSKVVSIDESGYFKLVHLADGTILKAKVLVGCDGVNSVVVKWLGLKQPALTGRSAIRGRTDFKSPHGFDPIFMQFFGNGIRSGVIPCDDKTVYWYYTWVPSSQENTELDAFISSPLRYRHPWELLWGNISKGNVCVAGDALHPMTPDIGQGSCSALEDGVVLARCLGEALLKSSRGKEWKIKVKKECRNTRRLSEGKIMTFLNKFLAPSLQNPSSSIANSDQHRATTKIKSLFKMTQDVEMKEVPVPSIPSNSASSTSPSTLHNLKEIASLLETAAYTREVRRIVRAVRLTMVLRRKLKVSVLSAFLNFALSPGSEVHSRLSSYLPRDDEHDMDVDTATSATQVSSKHALPELEIYSYLLVLIFLIDQKKYNEAKACASASIARIKNLNRRTIDVLASRLYFYYSLSYELTGDLAEIRGNLLNLHRIATLRHDELGQETLLNLLLRNYLHYNLYDQAEKLRSKAPRFEAHSNQQFCRYLFYLGKIRTIQLEYTDAKESLLQAARKAPIAALGFRIQCNKWAIIVRLLLGEIPERTVFMQKGMEKALRPYFELTNAVRIGDLELFRNIAEKFANIFNSDRTHNLIVRLRHNVIRTGLRNISISYSRISLVDVAKKLRLDSPNPVADAESIVAKAIRDGAIDATLDHTNGWMVSKETGDIYSTNEPQAAFDTRIAFCLNLHNDAVRALRFPPNSHKEKESAEKRRERQQQEQELAKHIAEEDDDEF</sequence>
<evidence type="ECO:0000256" key="2">
    <source>
        <dbReference type="ARBA" id="ARBA00022942"/>
    </source>
</evidence>
<name>A0A6J5Y9X0_PRUAR</name>
<dbReference type="Pfam" id="PF25573">
    <property type="entry name" value="TPR_PSMD3_N"/>
    <property type="match status" value="1"/>
</dbReference>